<name>A0A7I7JHU6_9MYCO</name>
<accession>A0A7I7JHU6</accession>
<dbReference type="Proteomes" id="UP000466997">
    <property type="component" value="Chromosome"/>
</dbReference>
<evidence type="ECO:0000313" key="1">
    <source>
        <dbReference type="EMBL" id="BBX11487.1"/>
    </source>
</evidence>
<evidence type="ECO:0000313" key="2">
    <source>
        <dbReference type="Proteomes" id="UP000466997"/>
    </source>
</evidence>
<gene>
    <name evidence="1" type="ORF">MNVM_05680</name>
</gene>
<protein>
    <recommendedName>
        <fullName evidence="3">DUF732 domain-containing protein</fullName>
    </recommendedName>
</protein>
<organism evidence="1 2">
    <name type="scientific">Mycobacterium novum</name>
    <dbReference type="NCBI Taxonomy" id="2492438"/>
    <lineage>
        <taxon>Bacteria</taxon>
        <taxon>Bacillati</taxon>
        <taxon>Actinomycetota</taxon>
        <taxon>Actinomycetes</taxon>
        <taxon>Mycobacteriales</taxon>
        <taxon>Mycobacteriaceae</taxon>
        <taxon>Mycobacterium</taxon>
    </lineage>
</organism>
<sequence length="143" mass="14986">MRCGPKNTGAEPSVNAALFVVETLSGPGGKLPSMPNTLKEPETVGAARSDPVARTYRRRNGAATKWLIPAMLAAVAVMSTATAHADPAGDAICRLLAAGNTPSTLESSVTVRQVLGPDATPADARVYIRSVVAGQCPQYLWRW</sequence>
<dbReference type="AlphaFoldDB" id="A0A7I7JHU6"/>
<dbReference type="EMBL" id="AP022562">
    <property type="protein sequence ID" value="BBX11487.1"/>
    <property type="molecule type" value="Genomic_DNA"/>
</dbReference>
<evidence type="ECO:0008006" key="3">
    <source>
        <dbReference type="Google" id="ProtNLM"/>
    </source>
</evidence>
<reference evidence="1 2" key="1">
    <citation type="journal article" date="2019" name="Emerg. Microbes Infect.">
        <title>Comprehensive subspecies identification of 175 nontuberculous mycobacteria species based on 7547 genomic profiles.</title>
        <authorList>
            <person name="Matsumoto Y."/>
            <person name="Kinjo T."/>
            <person name="Motooka D."/>
            <person name="Nabeya D."/>
            <person name="Jung N."/>
            <person name="Uechi K."/>
            <person name="Horii T."/>
            <person name="Iida T."/>
            <person name="Fujita J."/>
            <person name="Nakamura S."/>
        </authorList>
    </citation>
    <scope>NUCLEOTIDE SEQUENCE [LARGE SCALE GENOMIC DNA]</scope>
    <source>
        <strain evidence="1 2">JCM 6391</strain>
    </source>
</reference>
<keyword evidence="2" id="KW-1185">Reference proteome</keyword>
<dbReference type="KEGG" id="mnm:MNVM_05680"/>
<proteinExistence type="predicted"/>